<evidence type="ECO:0000259" key="5">
    <source>
        <dbReference type="PROSITE" id="PS51077"/>
    </source>
</evidence>
<protein>
    <submittedName>
        <fullName evidence="7">Helix-turn-helix domain-containing protein</fullName>
    </submittedName>
    <submittedName>
        <fullName evidence="8">IclR family transcriptional regulator</fullName>
    </submittedName>
</protein>
<evidence type="ECO:0000256" key="4">
    <source>
        <dbReference type="SAM" id="MobiDB-lite"/>
    </source>
</evidence>
<dbReference type="AlphaFoldDB" id="A0A2S7DKA3"/>
<dbReference type="NCBIfam" id="TIGR02431">
    <property type="entry name" value="pcaR_pcaU"/>
    <property type="match status" value="1"/>
</dbReference>
<keyword evidence="2" id="KW-0238">DNA-binding</keyword>
<dbReference type="InterPro" id="IPR036388">
    <property type="entry name" value="WH-like_DNA-bd_sf"/>
</dbReference>
<evidence type="ECO:0000313" key="9">
    <source>
        <dbReference type="Proteomes" id="UP000239865"/>
    </source>
</evidence>
<keyword evidence="3" id="KW-0804">Transcription</keyword>
<feature type="domain" description="IclR-ED" evidence="6">
    <location>
        <begin position="103"/>
        <end position="286"/>
    </location>
</feature>
<dbReference type="Pfam" id="PF09339">
    <property type="entry name" value="HTH_IclR"/>
    <property type="match status" value="1"/>
</dbReference>
<evidence type="ECO:0000256" key="1">
    <source>
        <dbReference type="ARBA" id="ARBA00023015"/>
    </source>
</evidence>
<feature type="region of interest" description="Disordered" evidence="4">
    <location>
        <begin position="1"/>
        <end position="22"/>
    </location>
</feature>
<dbReference type="PANTHER" id="PTHR30136:SF34">
    <property type="entry name" value="TRANSCRIPTIONAL REGULATOR"/>
    <property type="match status" value="1"/>
</dbReference>
<sequence length="286" mass="30724">MPDTPARRRTPSASTAAAGSERGLPHELMQQIAAAQGDPDFMTSLGRGLVVLSVFAQHAREVTMSQISLETGISRAAVRRVLHTLTRLGYVGEQGRGYVLLPRVLGLGGAYVASSSMTAAAQPVLDGLRDQVLESCSLGVLDGDDLLYVARAETVRIMSIGLRPGTRLPAYCTSMGRVLLAALPADTLRAYLERTTLRPRTERTLTQASALLEVLARTRREGMCLTDQELEIGLRSIAVPVRNLRGEVIAALNIGAQAGRVSLQTMQMQLLEPLKQAAQRLGTLLS</sequence>
<dbReference type="InterPro" id="IPR005471">
    <property type="entry name" value="Tscrpt_reg_IclR_N"/>
</dbReference>
<dbReference type="InterPro" id="IPR036390">
    <property type="entry name" value="WH_DNA-bd_sf"/>
</dbReference>
<evidence type="ECO:0000256" key="2">
    <source>
        <dbReference type="ARBA" id="ARBA00023125"/>
    </source>
</evidence>
<dbReference type="Gene3D" id="1.10.10.10">
    <property type="entry name" value="Winged helix-like DNA-binding domain superfamily/Winged helix DNA-binding domain"/>
    <property type="match status" value="1"/>
</dbReference>
<dbReference type="SMART" id="SM00346">
    <property type="entry name" value="HTH_ICLR"/>
    <property type="match status" value="1"/>
</dbReference>
<dbReference type="PROSITE" id="PS51078">
    <property type="entry name" value="ICLR_ED"/>
    <property type="match status" value="1"/>
</dbReference>
<dbReference type="SUPFAM" id="SSF55781">
    <property type="entry name" value="GAF domain-like"/>
    <property type="match status" value="1"/>
</dbReference>
<dbReference type="PROSITE" id="PS51077">
    <property type="entry name" value="HTH_ICLR"/>
    <property type="match status" value="1"/>
</dbReference>
<proteinExistence type="predicted"/>
<keyword evidence="10" id="KW-1185">Reference proteome</keyword>
<dbReference type="InterPro" id="IPR050707">
    <property type="entry name" value="HTH_MetabolicPath_Reg"/>
</dbReference>
<dbReference type="Proteomes" id="UP001430396">
    <property type="component" value="Unassembled WGS sequence"/>
</dbReference>
<dbReference type="Proteomes" id="UP000239865">
    <property type="component" value="Unassembled WGS sequence"/>
</dbReference>
<dbReference type="EMBL" id="JAFFQI010000186">
    <property type="protein sequence ID" value="MCD0266247.1"/>
    <property type="molecule type" value="Genomic_DNA"/>
</dbReference>
<feature type="domain" description="HTH iclR-type" evidence="5">
    <location>
        <begin position="42"/>
        <end position="102"/>
    </location>
</feature>
<dbReference type="OrthoDB" id="9807558at2"/>
<evidence type="ECO:0000259" key="6">
    <source>
        <dbReference type="PROSITE" id="PS51078"/>
    </source>
</evidence>
<dbReference type="GO" id="GO:0003700">
    <property type="term" value="F:DNA-binding transcription factor activity"/>
    <property type="evidence" value="ECO:0007669"/>
    <property type="project" value="TreeGrafter"/>
</dbReference>
<accession>A0A2S7DKA3</accession>
<dbReference type="InterPro" id="IPR029016">
    <property type="entry name" value="GAF-like_dom_sf"/>
</dbReference>
<name>A0A2S7DKA3_9XANT</name>
<dbReference type="GO" id="GO:0045892">
    <property type="term" value="P:negative regulation of DNA-templated transcription"/>
    <property type="evidence" value="ECO:0007669"/>
    <property type="project" value="TreeGrafter"/>
</dbReference>
<comment type="caution">
    <text evidence="8">The sequence shown here is derived from an EMBL/GenBank/DDBJ whole genome shotgun (WGS) entry which is preliminary data.</text>
</comment>
<dbReference type="Gene3D" id="3.30.450.40">
    <property type="match status" value="1"/>
</dbReference>
<dbReference type="PANTHER" id="PTHR30136">
    <property type="entry name" value="HELIX-TURN-HELIX TRANSCRIPTIONAL REGULATOR, ICLR FAMILY"/>
    <property type="match status" value="1"/>
</dbReference>
<organism evidence="8 9">
    <name type="scientific">Xanthomonas melonis</name>
    <dbReference type="NCBI Taxonomy" id="56456"/>
    <lineage>
        <taxon>Bacteria</taxon>
        <taxon>Pseudomonadati</taxon>
        <taxon>Pseudomonadota</taxon>
        <taxon>Gammaproteobacteria</taxon>
        <taxon>Lysobacterales</taxon>
        <taxon>Lysobacteraceae</taxon>
        <taxon>Xanthomonas</taxon>
    </lineage>
</organism>
<dbReference type="GO" id="GO:0045893">
    <property type="term" value="P:positive regulation of DNA-templated transcription"/>
    <property type="evidence" value="ECO:0007669"/>
    <property type="project" value="InterPro"/>
</dbReference>
<evidence type="ECO:0000313" key="7">
    <source>
        <dbReference type="EMBL" id="MCD0266247.1"/>
    </source>
</evidence>
<dbReference type="InterPro" id="IPR012794">
    <property type="entry name" value="PcaR_PcaU"/>
</dbReference>
<dbReference type="EMBL" id="MDEH01000002">
    <property type="protein sequence ID" value="PPU74174.1"/>
    <property type="molecule type" value="Genomic_DNA"/>
</dbReference>
<dbReference type="FunFam" id="3.30.450.40:FF:000039">
    <property type="entry name" value="IclR family transcriptional regulator"/>
    <property type="match status" value="1"/>
</dbReference>
<dbReference type="GO" id="GO:0003677">
    <property type="term" value="F:DNA binding"/>
    <property type="evidence" value="ECO:0007669"/>
    <property type="project" value="UniProtKB-KW"/>
</dbReference>
<dbReference type="SUPFAM" id="SSF46785">
    <property type="entry name" value="Winged helix' DNA-binding domain"/>
    <property type="match status" value="1"/>
</dbReference>
<gene>
    <name evidence="7" type="ORF">JWH11_07280</name>
    <name evidence="8" type="ORF">XmelCFBP4644_06225</name>
</gene>
<evidence type="ECO:0000313" key="10">
    <source>
        <dbReference type="Proteomes" id="UP001430396"/>
    </source>
</evidence>
<keyword evidence="1" id="KW-0805">Transcription regulation</keyword>
<dbReference type="Pfam" id="PF01614">
    <property type="entry name" value="IclR_C"/>
    <property type="match status" value="1"/>
</dbReference>
<evidence type="ECO:0000313" key="8">
    <source>
        <dbReference type="EMBL" id="PPU74174.1"/>
    </source>
</evidence>
<dbReference type="InterPro" id="IPR014757">
    <property type="entry name" value="Tscrpt_reg_IclR_C"/>
</dbReference>
<dbReference type="GO" id="GO:0046278">
    <property type="term" value="P:3,4-dihydroxybenzoate metabolic process"/>
    <property type="evidence" value="ECO:0007669"/>
    <property type="project" value="InterPro"/>
</dbReference>
<dbReference type="RefSeq" id="WP_104586483.1">
    <property type="nucleotide sequence ID" value="NZ_JAFFQH010000174.1"/>
</dbReference>
<evidence type="ECO:0000256" key="3">
    <source>
        <dbReference type="ARBA" id="ARBA00023163"/>
    </source>
</evidence>
<reference evidence="8 9" key="1">
    <citation type="submission" date="2016-08" db="EMBL/GenBank/DDBJ databases">
        <authorList>
            <person name="Seilhamer J.J."/>
        </authorList>
    </citation>
    <scope>NUCLEOTIDE SEQUENCE [LARGE SCALE GENOMIC DNA]</scope>
    <source>
        <strain evidence="8 9">CFBP4644</strain>
    </source>
</reference>
<reference evidence="7" key="2">
    <citation type="submission" date="2021-02" db="EMBL/GenBank/DDBJ databases">
        <title>Copper resistance gene diversity in local Xanthomonas species at agrochemical polluted sites in Trinidad, Trinidad and Tobago.</title>
        <authorList>
            <person name="Ramnarine S.D.B.J."/>
            <person name="Ramsubhag A."/>
            <person name="Jayaraman J."/>
        </authorList>
    </citation>
    <scope>NUCLEOTIDE SEQUENCE</scope>
    <source>
        <strain evidence="7">CaNP6A</strain>
    </source>
</reference>